<proteinExistence type="predicted"/>
<evidence type="ECO:0000256" key="1">
    <source>
        <dbReference type="SAM" id="Coils"/>
    </source>
</evidence>
<name>A0A8J4UTH2_9MYCE</name>
<sequence length="905" mass="102598">MDIISSTQSSPKIDENVYTSNNNNQQQQQLDDITLKTVVVEQPPQPLSASYHSQTSALDHQHTTHHYATSMHAATTATSTTATTLSSVKSKRNSDSFDPKELRVSELETSSLDSTSSSTNKRHSLQLLSSYGGLGSNSLFNSSTNSTSKSPYDSPSKLSSKHLSLVFNSIKKNQPPANKFGESVNAIIPPSPHYTVRKTHTSQIQFPSTPQQERKSATEDPDTPLLDQDLEFGYQSMSAAQSFNPETFVQDLLSNPQGEISEQQLESILVNLVGPDPDNIADILSKIPSERGIIHNSELLKLFNHHIMDIIDNEDEDIKNHPLNSLGQSSINSNHSSNGISGHHNSLSNKTNYSNSSSNNHVIDIISQDNSLMINNRNGPYEYEGVGTNTSLQGQKQTDTEPLLIQVEMLTKELILKNENEKDLMNKKKLLEEDNQRLLEEIKNKDQEQTKLRKEVAAKKEIDKKKNELATEVEHYRQKEIQSTKQTDELRKQITQLTTKLKQKKTEMMEIEKEKETKDEQLTKLESENKNLKIKLNSQNQKYEEIINQMVLMDNGNNGNGNNSTPSTQSPPLMSSDMLSTNVNILNSSTNLHQQNDSNQQQQQQQQYHQYRTLDQSLFRQSQLNDQKTFITPSGDHNMFFKEMELTIDSLQKENTELKEEIKELKDLNSSLEATKSKLFNELTNELNLVSEMSQSSFNNVQLVEELCMSFNNLCNFIQDSTVLPFGQNQQTCLTSLTNNNSANSDTQLQKSLNDLNCKWNQLFIEVSQIKSHQNSTIERLLKKNESFTSIINNKNETIKKQEDKIEKLEQNSQSQLSSTEIRKTISNTFEQFDKSNSIKNNNTTDQNQEQEEQVNTTTLAINNKKGGSRIFNAFRNLLSLTGLYFLFLLFVTLFIKPNRLECIS</sequence>
<feature type="compositionally biased region" description="Low complexity" evidence="2">
    <location>
        <begin position="107"/>
        <end position="121"/>
    </location>
</feature>
<feature type="region of interest" description="Disordered" evidence="2">
    <location>
        <begin position="321"/>
        <end position="355"/>
    </location>
</feature>
<evidence type="ECO:0000313" key="4">
    <source>
        <dbReference type="EMBL" id="KAF2074776.1"/>
    </source>
</evidence>
<feature type="coiled-coil region" evidence="1">
    <location>
        <begin position="792"/>
        <end position="819"/>
    </location>
</feature>
<feature type="compositionally biased region" description="Polar residues" evidence="2">
    <location>
        <begin position="201"/>
        <end position="211"/>
    </location>
</feature>
<reference evidence="4" key="1">
    <citation type="submission" date="2020-01" db="EMBL/GenBank/DDBJ databases">
        <title>Development of genomics and gene disruption for Polysphondylium violaceum indicates a role for the polyketide synthase stlB in stalk morphogenesis.</title>
        <authorList>
            <person name="Narita B."/>
            <person name="Kawabe Y."/>
            <person name="Kin K."/>
            <person name="Saito T."/>
            <person name="Gibbs R."/>
            <person name="Kuspa A."/>
            <person name="Muzny D."/>
            <person name="Queller D."/>
            <person name="Richards S."/>
            <person name="Strassman J."/>
            <person name="Sucgang R."/>
            <person name="Worley K."/>
            <person name="Schaap P."/>
        </authorList>
    </citation>
    <scope>NUCLEOTIDE SEQUENCE</scope>
    <source>
        <strain evidence="4">QSvi11</strain>
    </source>
</reference>
<accession>A0A8J4UTH2</accession>
<feature type="compositionally biased region" description="Low complexity" evidence="2">
    <location>
        <begin position="74"/>
        <end position="87"/>
    </location>
</feature>
<feature type="region of interest" description="Disordered" evidence="2">
    <location>
        <begin position="555"/>
        <end position="575"/>
    </location>
</feature>
<dbReference type="Proteomes" id="UP000695562">
    <property type="component" value="Unassembled WGS sequence"/>
</dbReference>
<evidence type="ECO:0000256" key="2">
    <source>
        <dbReference type="SAM" id="MobiDB-lite"/>
    </source>
</evidence>
<keyword evidence="3" id="KW-1133">Transmembrane helix</keyword>
<keyword evidence="3" id="KW-0812">Transmembrane</keyword>
<organism evidence="4 5">
    <name type="scientific">Polysphondylium violaceum</name>
    <dbReference type="NCBI Taxonomy" id="133409"/>
    <lineage>
        <taxon>Eukaryota</taxon>
        <taxon>Amoebozoa</taxon>
        <taxon>Evosea</taxon>
        <taxon>Eumycetozoa</taxon>
        <taxon>Dictyostelia</taxon>
        <taxon>Dictyosteliales</taxon>
        <taxon>Dictyosteliaceae</taxon>
        <taxon>Polysphondylium</taxon>
    </lineage>
</organism>
<keyword evidence="5" id="KW-1185">Reference proteome</keyword>
<evidence type="ECO:0000256" key="3">
    <source>
        <dbReference type="SAM" id="Phobius"/>
    </source>
</evidence>
<feature type="compositionally biased region" description="Basic and acidic residues" evidence="2">
    <location>
        <begin position="92"/>
        <end position="106"/>
    </location>
</feature>
<feature type="region of interest" description="Disordered" evidence="2">
    <location>
        <begin position="74"/>
        <end position="121"/>
    </location>
</feature>
<feature type="transmembrane region" description="Helical" evidence="3">
    <location>
        <begin position="878"/>
        <end position="896"/>
    </location>
</feature>
<gene>
    <name evidence="4" type="ORF">CYY_003922</name>
</gene>
<feature type="coiled-coil region" evidence="1">
    <location>
        <begin position="641"/>
        <end position="682"/>
    </location>
</feature>
<feature type="coiled-coil region" evidence="1">
    <location>
        <begin position="421"/>
        <end position="549"/>
    </location>
</feature>
<comment type="caution">
    <text evidence="4">The sequence shown here is derived from an EMBL/GenBank/DDBJ whole genome shotgun (WGS) entry which is preliminary data.</text>
</comment>
<feature type="compositionally biased region" description="Low complexity" evidence="2">
    <location>
        <begin position="841"/>
        <end position="855"/>
    </location>
</feature>
<dbReference type="OrthoDB" id="24330at2759"/>
<dbReference type="AlphaFoldDB" id="A0A8J4UTH2"/>
<feature type="region of interest" description="Disordered" evidence="2">
    <location>
        <begin position="1"/>
        <end position="27"/>
    </location>
</feature>
<keyword evidence="3" id="KW-0472">Membrane</keyword>
<keyword evidence="1" id="KW-0175">Coiled coil</keyword>
<feature type="compositionally biased region" description="Polar residues" evidence="2">
    <location>
        <begin position="564"/>
        <end position="575"/>
    </location>
</feature>
<evidence type="ECO:0000313" key="5">
    <source>
        <dbReference type="Proteomes" id="UP000695562"/>
    </source>
</evidence>
<feature type="region of interest" description="Disordered" evidence="2">
    <location>
        <begin position="199"/>
        <end position="223"/>
    </location>
</feature>
<feature type="compositionally biased region" description="Polar residues" evidence="2">
    <location>
        <begin position="1"/>
        <end position="11"/>
    </location>
</feature>
<feature type="region of interest" description="Disordered" evidence="2">
    <location>
        <begin position="833"/>
        <end position="855"/>
    </location>
</feature>
<dbReference type="EMBL" id="AJWJ01000130">
    <property type="protein sequence ID" value="KAF2074776.1"/>
    <property type="molecule type" value="Genomic_DNA"/>
</dbReference>
<feature type="compositionally biased region" description="Low complexity" evidence="2">
    <location>
        <begin position="325"/>
        <end position="355"/>
    </location>
</feature>
<protein>
    <submittedName>
        <fullName evidence="4">Uncharacterized protein</fullName>
    </submittedName>
</protein>